<keyword evidence="3" id="KW-1185">Reference proteome</keyword>
<evidence type="ECO:0000313" key="2">
    <source>
        <dbReference type="EMBL" id="TWT32220.1"/>
    </source>
</evidence>
<organism evidence="2 3">
    <name type="scientific">Posidoniimonas corsicana</name>
    <dbReference type="NCBI Taxonomy" id="1938618"/>
    <lineage>
        <taxon>Bacteria</taxon>
        <taxon>Pseudomonadati</taxon>
        <taxon>Planctomycetota</taxon>
        <taxon>Planctomycetia</taxon>
        <taxon>Pirellulales</taxon>
        <taxon>Lacipirellulaceae</taxon>
        <taxon>Posidoniimonas</taxon>
    </lineage>
</organism>
<dbReference type="Gene3D" id="1.10.3210.10">
    <property type="entry name" value="Hypothetical protein af1432"/>
    <property type="match status" value="1"/>
</dbReference>
<dbReference type="AlphaFoldDB" id="A0A5C5V2L2"/>
<evidence type="ECO:0000259" key="1">
    <source>
        <dbReference type="PROSITE" id="PS51832"/>
    </source>
</evidence>
<dbReference type="Proteomes" id="UP000316714">
    <property type="component" value="Unassembled WGS sequence"/>
</dbReference>
<dbReference type="SUPFAM" id="SSF109604">
    <property type="entry name" value="HD-domain/PDEase-like"/>
    <property type="match status" value="1"/>
</dbReference>
<dbReference type="OrthoDB" id="9759601at2"/>
<dbReference type="PROSITE" id="PS51832">
    <property type="entry name" value="HD_GYP"/>
    <property type="match status" value="1"/>
</dbReference>
<comment type="caution">
    <text evidence="2">The sequence shown here is derived from an EMBL/GenBank/DDBJ whole genome shotgun (WGS) entry which is preliminary data.</text>
</comment>
<proteinExistence type="predicted"/>
<dbReference type="GO" id="GO:0071111">
    <property type="term" value="F:cyclic-guanylate-specific phosphodiesterase activity"/>
    <property type="evidence" value="ECO:0007669"/>
    <property type="project" value="UniProtKB-EC"/>
</dbReference>
<dbReference type="InterPro" id="IPR003607">
    <property type="entry name" value="HD/PDEase_dom"/>
</dbReference>
<protein>
    <submittedName>
        <fullName evidence="2">Cyclic di-GMP phosphodiesterase response regulator RpfG</fullName>
        <ecNumber evidence="2">3.1.4.52</ecNumber>
    </submittedName>
</protein>
<keyword evidence="2" id="KW-0378">Hydrolase</keyword>
<dbReference type="Pfam" id="PF13487">
    <property type="entry name" value="HD_5"/>
    <property type="match status" value="1"/>
</dbReference>
<dbReference type="PANTHER" id="PTHR43155">
    <property type="entry name" value="CYCLIC DI-GMP PHOSPHODIESTERASE PA4108-RELATED"/>
    <property type="match status" value="1"/>
</dbReference>
<dbReference type="SMART" id="SM00471">
    <property type="entry name" value="HDc"/>
    <property type="match status" value="1"/>
</dbReference>
<name>A0A5C5V2L2_9BACT</name>
<dbReference type="EC" id="3.1.4.52" evidence="2"/>
<dbReference type="CDD" id="cd00077">
    <property type="entry name" value="HDc"/>
    <property type="match status" value="1"/>
</dbReference>
<dbReference type="PANTHER" id="PTHR43155:SF2">
    <property type="entry name" value="CYCLIC DI-GMP PHOSPHODIESTERASE PA4108"/>
    <property type="match status" value="1"/>
</dbReference>
<reference evidence="2 3" key="1">
    <citation type="submission" date="2019-02" db="EMBL/GenBank/DDBJ databases">
        <title>Deep-cultivation of Planctomycetes and their phenomic and genomic characterization uncovers novel biology.</title>
        <authorList>
            <person name="Wiegand S."/>
            <person name="Jogler M."/>
            <person name="Boedeker C."/>
            <person name="Pinto D."/>
            <person name="Vollmers J."/>
            <person name="Rivas-Marin E."/>
            <person name="Kohn T."/>
            <person name="Peeters S.H."/>
            <person name="Heuer A."/>
            <person name="Rast P."/>
            <person name="Oberbeckmann S."/>
            <person name="Bunk B."/>
            <person name="Jeske O."/>
            <person name="Meyerdierks A."/>
            <person name="Storesund J.E."/>
            <person name="Kallscheuer N."/>
            <person name="Luecker S."/>
            <person name="Lage O.M."/>
            <person name="Pohl T."/>
            <person name="Merkel B.J."/>
            <person name="Hornburger P."/>
            <person name="Mueller R.-W."/>
            <person name="Bruemmer F."/>
            <person name="Labrenz M."/>
            <person name="Spormann A.M."/>
            <person name="Op Den Camp H."/>
            <person name="Overmann J."/>
            <person name="Amann R."/>
            <person name="Jetten M.S.M."/>
            <person name="Mascher T."/>
            <person name="Medema M.H."/>
            <person name="Devos D.P."/>
            <person name="Kaster A.-K."/>
            <person name="Ovreas L."/>
            <person name="Rohde M."/>
            <person name="Galperin M.Y."/>
            <person name="Jogler C."/>
        </authorList>
    </citation>
    <scope>NUCLEOTIDE SEQUENCE [LARGE SCALE GENOMIC DNA]</scope>
    <source>
        <strain evidence="2 3">KOR34</strain>
    </source>
</reference>
<gene>
    <name evidence="2" type="primary">rpfG_6</name>
    <name evidence="2" type="ORF">KOR34_39820</name>
</gene>
<dbReference type="EMBL" id="SIHJ01000003">
    <property type="protein sequence ID" value="TWT32220.1"/>
    <property type="molecule type" value="Genomic_DNA"/>
</dbReference>
<sequence>MAVFRQPRRMFECPADRRAINPPAAGPAMSATTPQRTPIAMPMQCPDGFEPVHPVVLVRLGLWDMDLFLAGANGGKPVLLRGSGVEVDGQRIDALVESLETPVLVRSSDYQKLSEHLLDSLDGVVEDESIPSADRFVMVQTAAFAEVELASTLIDPERFVGASRRVGGVLVKLLQCGDMTPAEMFAVARHDHYTFTHVTNVCCYALQLAAELGVSDPDELHELAVGALLHDSGKRRIPPSLVRKPGRLTKSELAIVRMHPQHGFEDLARGASLTLRQLMMVYQHHERVDGAGYPVGLTGGEIHPWARLLAVVDVFDALTGRRPYRRPCSSEVALRHLKAHAGSHFDKEMVHCWSKIIAAE</sequence>
<evidence type="ECO:0000313" key="3">
    <source>
        <dbReference type="Proteomes" id="UP000316714"/>
    </source>
</evidence>
<dbReference type="InterPro" id="IPR037522">
    <property type="entry name" value="HD_GYP_dom"/>
</dbReference>
<feature type="domain" description="HD-GYP" evidence="1">
    <location>
        <begin position="172"/>
        <end position="360"/>
    </location>
</feature>
<accession>A0A5C5V2L2</accession>